<evidence type="ECO:0000256" key="2">
    <source>
        <dbReference type="ARBA" id="ARBA00004170"/>
    </source>
</evidence>
<evidence type="ECO:0000313" key="13">
    <source>
        <dbReference type="EMBL" id="KAL2535362.1"/>
    </source>
</evidence>
<evidence type="ECO:0000256" key="10">
    <source>
        <dbReference type="SAM" id="MobiDB-lite"/>
    </source>
</evidence>
<comment type="subcellular location">
    <subcellularLocation>
        <location evidence="2">Membrane</location>
        <topology evidence="2">Peripheral membrane protein</topology>
    </subcellularLocation>
    <subcellularLocation>
        <location evidence="1">Nucleus</location>
    </subcellularLocation>
</comment>
<dbReference type="Pfam" id="PF01423">
    <property type="entry name" value="LSM"/>
    <property type="match status" value="1"/>
</dbReference>
<dbReference type="InterPro" id="IPR010920">
    <property type="entry name" value="LSM_dom_sf"/>
</dbReference>
<evidence type="ECO:0000256" key="9">
    <source>
        <dbReference type="ARBA" id="ARBA00023274"/>
    </source>
</evidence>
<dbReference type="GO" id="GO:0003723">
    <property type="term" value="F:RNA binding"/>
    <property type="evidence" value="ECO:0007669"/>
    <property type="project" value="UniProtKB-KW"/>
</dbReference>
<reference evidence="14" key="1">
    <citation type="submission" date="2024-07" db="EMBL/GenBank/DDBJ databases">
        <title>Two chromosome-level genome assemblies of Korean endemic species Abeliophyllum distichum and Forsythia ovata (Oleaceae).</title>
        <authorList>
            <person name="Jang H."/>
        </authorList>
    </citation>
    <scope>NUCLEOTIDE SEQUENCE [LARGE SCALE GENOMIC DNA]</scope>
</reference>
<comment type="caution">
    <text evidence="13">The sequence shown here is derived from an EMBL/GenBank/DDBJ whole genome shotgun (WGS) entry which is preliminary data.</text>
</comment>
<sequence>MLFFSYFKDLVGREVTVELKNDLAIRGTLHSVDQYLNVKLENTRVVDQDKYPHMLSVRNCFIRGSVVRYVQLPPDGVDVELLHDATRREARVENVCCKSFQKKLKKDLTKIPGVNSVAVDPERNLVLVKGKVDPILVKTIIAKLGKNAELLSHDRQPRNNREHAEEHPKCPNGTGNTYQKWVHKDCSCPDCNGHKMEENFHRFHDQVNRPGHKMEENFNRFRDHVPPEVDERACRDEHCKIHHPRNIYHDHMPPRESAGMFGHFPQGSFHGTNPRYHNYRDGHYPFRDDTYLQPPRMPPPGAYGFGSGRPMPAYDDFFTSFSDENARRCSIM</sequence>
<dbReference type="PANTHER" id="PTHR13829">
    <property type="entry name" value="SNRNP CORE PROTEIN FAMILY MEMBER"/>
    <property type="match status" value="1"/>
</dbReference>
<evidence type="ECO:0000256" key="3">
    <source>
        <dbReference type="ARBA" id="ARBA00006850"/>
    </source>
</evidence>
<dbReference type="GO" id="GO:0008380">
    <property type="term" value="P:RNA splicing"/>
    <property type="evidence" value="ECO:0007669"/>
    <property type="project" value="UniProtKB-KW"/>
</dbReference>
<dbReference type="PROSITE" id="PS50846">
    <property type="entry name" value="HMA_2"/>
    <property type="match status" value="1"/>
</dbReference>
<keyword evidence="8" id="KW-0539">Nucleus</keyword>
<accession>A0ABD1VDC9</accession>
<dbReference type="GO" id="GO:0016020">
    <property type="term" value="C:membrane"/>
    <property type="evidence" value="ECO:0007669"/>
    <property type="project" value="UniProtKB-SubCell"/>
</dbReference>
<keyword evidence="5" id="KW-0747">Spliceosome</keyword>
<dbReference type="Gene3D" id="3.30.70.100">
    <property type="match status" value="1"/>
</dbReference>
<gene>
    <name evidence="13" type="ORF">Fot_16753</name>
</gene>
<name>A0ABD1VDC9_9LAMI</name>
<protein>
    <submittedName>
        <fullName evidence="13">Uncharacterized protein</fullName>
    </submittedName>
</protein>
<dbReference type="Proteomes" id="UP001604277">
    <property type="component" value="Unassembled WGS sequence"/>
</dbReference>
<evidence type="ECO:0000313" key="14">
    <source>
        <dbReference type="Proteomes" id="UP001604277"/>
    </source>
</evidence>
<dbReference type="InterPro" id="IPR047575">
    <property type="entry name" value="Sm"/>
</dbReference>
<keyword evidence="9" id="KW-0687">Ribonucleoprotein</keyword>
<evidence type="ECO:0000256" key="8">
    <source>
        <dbReference type="ARBA" id="ARBA00023242"/>
    </source>
</evidence>
<dbReference type="PANTHER" id="PTHR13829:SF2">
    <property type="entry name" value="U6 SNRNA-ASSOCIATED SM-LIKE PROTEIN LSM2"/>
    <property type="match status" value="1"/>
</dbReference>
<dbReference type="GO" id="GO:0006397">
    <property type="term" value="P:mRNA processing"/>
    <property type="evidence" value="ECO:0007669"/>
    <property type="project" value="UniProtKB-KW"/>
</dbReference>
<organism evidence="13 14">
    <name type="scientific">Forsythia ovata</name>
    <dbReference type="NCBI Taxonomy" id="205694"/>
    <lineage>
        <taxon>Eukaryota</taxon>
        <taxon>Viridiplantae</taxon>
        <taxon>Streptophyta</taxon>
        <taxon>Embryophyta</taxon>
        <taxon>Tracheophyta</taxon>
        <taxon>Spermatophyta</taxon>
        <taxon>Magnoliopsida</taxon>
        <taxon>eudicotyledons</taxon>
        <taxon>Gunneridae</taxon>
        <taxon>Pentapetalae</taxon>
        <taxon>asterids</taxon>
        <taxon>lamiids</taxon>
        <taxon>Lamiales</taxon>
        <taxon>Oleaceae</taxon>
        <taxon>Forsythieae</taxon>
        <taxon>Forsythia</taxon>
    </lineage>
</organism>
<feature type="domain" description="Sm" evidence="12">
    <location>
        <begin position="2"/>
        <end position="76"/>
    </location>
</feature>
<evidence type="ECO:0000256" key="1">
    <source>
        <dbReference type="ARBA" id="ARBA00004123"/>
    </source>
</evidence>
<evidence type="ECO:0000256" key="4">
    <source>
        <dbReference type="ARBA" id="ARBA00022664"/>
    </source>
</evidence>
<dbReference type="InterPro" id="IPR001163">
    <property type="entry name" value="Sm_dom_euk/arc"/>
</dbReference>
<dbReference type="Pfam" id="PF00403">
    <property type="entry name" value="HMA"/>
    <property type="match status" value="1"/>
</dbReference>
<dbReference type="Gene3D" id="2.30.30.100">
    <property type="match status" value="1"/>
</dbReference>
<dbReference type="InterPro" id="IPR036163">
    <property type="entry name" value="HMA_dom_sf"/>
</dbReference>
<dbReference type="SMART" id="SM00651">
    <property type="entry name" value="Sm"/>
    <property type="match status" value="1"/>
</dbReference>
<evidence type="ECO:0000256" key="7">
    <source>
        <dbReference type="ARBA" id="ARBA00023187"/>
    </source>
</evidence>
<dbReference type="FunFam" id="2.30.30.100:FF:000009">
    <property type="entry name" value="U6 snRNA-associated Sm-like protein LSm2"/>
    <property type="match status" value="1"/>
</dbReference>
<dbReference type="PROSITE" id="PS52002">
    <property type="entry name" value="SM"/>
    <property type="match status" value="1"/>
</dbReference>
<proteinExistence type="inferred from homology"/>
<evidence type="ECO:0000256" key="5">
    <source>
        <dbReference type="ARBA" id="ARBA00022728"/>
    </source>
</evidence>
<dbReference type="CDD" id="cd01725">
    <property type="entry name" value="LSm2"/>
    <property type="match status" value="1"/>
</dbReference>
<feature type="region of interest" description="Disordered" evidence="10">
    <location>
        <begin position="153"/>
        <end position="173"/>
    </location>
</feature>
<dbReference type="SUPFAM" id="SSF50182">
    <property type="entry name" value="Sm-like ribonucleoproteins"/>
    <property type="match status" value="1"/>
</dbReference>
<dbReference type="CDD" id="cd00371">
    <property type="entry name" value="HMA"/>
    <property type="match status" value="1"/>
</dbReference>
<evidence type="ECO:0000259" key="11">
    <source>
        <dbReference type="PROSITE" id="PS50846"/>
    </source>
</evidence>
<evidence type="ECO:0000259" key="12">
    <source>
        <dbReference type="PROSITE" id="PS52002"/>
    </source>
</evidence>
<keyword evidence="4" id="KW-0507">mRNA processing</keyword>
<dbReference type="InterPro" id="IPR006121">
    <property type="entry name" value="HMA_dom"/>
</dbReference>
<feature type="compositionally biased region" description="Basic and acidic residues" evidence="10">
    <location>
        <begin position="153"/>
        <end position="169"/>
    </location>
</feature>
<dbReference type="GO" id="GO:0005681">
    <property type="term" value="C:spliceosomal complex"/>
    <property type="evidence" value="ECO:0007669"/>
    <property type="project" value="UniProtKB-KW"/>
</dbReference>
<feature type="domain" description="HMA" evidence="11">
    <location>
        <begin position="86"/>
        <end position="149"/>
    </location>
</feature>
<keyword evidence="7" id="KW-0508">mRNA splicing</keyword>
<dbReference type="AlphaFoldDB" id="A0ABD1VDC9"/>
<keyword evidence="6" id="KW-0694">RNA-binding</keyword>
<keyword evidence="14" id="KW-1185">Reference proteome</keyword>
<evidence type="ECO:0000256" key="6">
    <source>
        <dbReference type="ARBA" id="ARBA00022884"/>
    </source>
</evidence>
<dbReference type="SUPFAM" id="SSF55008">
    <property type="entry name" value="HMA, heavy metal-associated domain"/>
    <property type="match status" value="1"/>
</dbReference>
<comment type="similarity">
    <text evidence="3">Belongs to the snRNP Sm proteins family.</text>
</comment>
<dbReference type="EMBL" id="JBFOLJ010000005">
    <property type="protein sequence ID" value="KAL2535362.1"/>
    <property type="molecule type" value="Genomic_DNA"/>
</dbReference>
<dbReference type="GO" id="GO:0009626">
    <property type="term" value="P:plant-type hypersensitive response"/>
    <property type="evidence" value="ECO:0007669"/>
    <property type="project" value="UniProtKB-KW"/>
</dbReference>
<dbReference type="InterPro" id="IPR016654">
    <property type="entry name" value="U6_snRNA_Lsm2"/>
</dbReference>